<gene>
    <name evidence="1" type="ORF">Ctob_005323</name>
</gene>
<dbReference type="Gene3D" id="2.40.128.20">
    <property type="match status" value="1"/>
</dbReference>
<protein>
    <submittedName>
        <fullName evidence="1">Apolipoprotein d lipocalin</fullName>
    </submittedName>
</protein>
<organism evidence="1 2">
    <name type="scientific">Chrysochromulina tobinii</name>
    <dbReference type="NCBI Taxonomy" id="1460289"/>
    <lineage>
        <taxon>Eukaryota</taxon>
        <taxon>Haptista</taxon>
        <taxon>Haptophyta</taxon>
        <taxon>Prymnesiophyceae</taxon>
        <taxon>Prymnesiales</taxon>
        <taxon>Chrysochromulinaceae</taxon>
        <taxon>Chrysochromulina</taxon>
    </lineage>
</organism>
<dbReference type="OrthoDB" id="565904at2759"/>
<sequence length="209" mass="22781">MLSMMLSIASVSACPTIHTLGQLNLTEWTAKSWYIQQQQVTEYLQRNTFYCVTATYNQEGATVPGFKGPVVTVYNYANLNKVNGPNQNARNMTLCARAVNSSDYSQLAVAPCFLPNAAAGPYWVIARAPDYAWAIVSGGQPTEQFDDGCTTKQTGINDSGLWLFSRTPVAPDEQITTMKSILEAKGIARSQLLPVAHEGCVYDGAVIKK</sequence>
<name>A0A0M0JKK2_9EUKA</name>
<proteinExistence type="predicted"/>
<keyword evidence="1" id="KW-0449">Lipoprotein</keyword>
<comment type="caution">
    <text evidence="1">The sequence shown here is derived from an EMBL/GenBank/DDBJ whole genome shotgun (WGS) entry which is preliminary data.</text>
</comment>
<dbReference type="SUPFAM" id="SSF50814">
    <property type="entry name" value="Lipocalins"/>
    <property type="match status" value="1"/>
</dbReference>
<dbReference type="Proteomes" id="UP000037460">
    <property type="component" value="Unassembled WGS sequence"/>
</dbReference>
<accession>A0A0M0JKK2</accession>
<keyword evidence="2" id="KW-1185">Reference proteome</keyword>
<evidence type="ECO:0000313" key="1">
    <source>
        <dbReference type="EMBL" id="KOO26867.1"/>
    </source>
</evidence>
<dbReference type="InterPro" id="IPR012674">
    <property type="entry name" value="Calycin"/>
</dbReference>
<dbReference type="AlphaFoldDB" id="A0A0M0JKK2"/>
<dbReference type="EMBL" id="JWZX01002791">
    <property type="protein sequence ID" value="KOO26867.1"/>
    <property type="molecule type" value="Genomic_DNA"/>
</dbReference>
<evidence type="ECO:0000313" key="2">
    <source>
        <dbReference type="Proteomes" id="UP000037460"/>
    </source>
</evidence>
<reference evidence="2" key="1">
    <citation type="journal article" date="2015" name="PLoS Genet.">
        <title>Genome Sequence and Transcriptome Analyses of Chrysochromulina tobin: Metabolic Tools for Enhanced Algal Fitness in the Prominent Order Prymnesiales (Haptophyceae).</title>
        <authorList>
            <person name="Hovde B.T."/>
            <person name="Deodato C.R."/>
            <person name="Hunsperger H.M."/>
            <person name="Ryken S.A."/>
            <person name="Yost W."/>
            <person name="Jha R.K."/>
            <person name="Patterson J."/>
            <person name="Monnat R.J. Jr."/>
            <person name="Barlow S.B."/>
            <person name="Starkenburg S.R."/>
            <person name="Cattolico R.A."/>
        </authorList>
    </citation>
    <scope>NUCLEOTIDE SEQUENCE</scope>
    <source>
        <strain evidence="2">CCMP291</strain>
    </source>
</reference>